<protein>
    <submittedName>
        <fullName evidence="1">Uncharacterized protein</fullName>
    </submittedName>
</protein>
<name>A0A2Y9C564_9FIRM</name>
<proteinExistence type="predicted"/>
<organism evidence="1 2">
    <name type="scientific">Faecalicatena orotica</name>
    <dbReference type="NCBI Taxonomy" id="1544"/>
    <lineage>
        <taxon>Bacteria</taxon>
        <taxon>Bacillati</taxon>
        <taxon>Bacillota</taxon>
        <taxon>Clostridia</taxon>
        <taxon>Lachnospirales</taxon>
        <taxon>Lachnospiraceae</taxon>
        <taxon>Faecalicatena</taxon>
    </lineage>
</organism>
<dbReference type="EMBL" id="QGDL01000006">
    <property type="protein sequence ID" value="PWJ29275.1"/>
    <property type="molecule type" value="Genomic_DNA"/>
</dbReference>
<dbReference type="AlphaFoldDB" id="A0A2Y9C564"/>
<dbReference type="RefSeq" id="WP_109731138.1">
    <property type="nucleotide sequence ID" value="NZ_BAAACK010000026.1"/>
</dbReference>
<sequence length="167" mass="19426">MKRRKISALVLFLAAVLLIGTVTFYSRADDSSASLMSRWGARLNEYASRKTETSAQEEINQAKEFYMLSGMDEEMAEAEAEEYMAEREVLYQKAVQSGYGVTDEDIRAYLEELKTLMDSADNKEDVQALIDQFGTEEEYWDYQYRVYEKNLPIQNYVKDLERQQADQ</sequence>
<dbReference type="SUPFAM" id="SSF109998">
    <property type="entry name" value="Triger factor/SurA peptide-binding domain-like"/>
    <property type="match status" value="1"/>
</dbReference>
<dbReference type="OrthoDB" id="2068329at2"/>
<reference evidence="1 2" key="1">
    <citation type="submission" date="2018-05" db="EMBL/GenBank/DDBJ databases">
        <title>The Hungate 1000. A catalogue of reference genomes from the rumen microbiome.</title>
        <authorList>
            <person name="Kelly W."/>
        </authorList>
    </citation>
    <scope>NUCLEOTIDE SEQUENCE [LARGE SCALE GENOMIC DNA]</scope>
    <source>
        <strain evidence="1 2">NLAE-zl-C242</strain>
    </source>
</reference>
<dbReference type="Proteomes" id="UP000245845">
    <property type="component" value="Unassembled WGS sequence"/>
</dbReference>
<evidence type="ECO:0000313" key="1">
    <source>
        <dbReference type="EMBL" id="PWJ29275.1"/>
    </source>
</evidence>
<keyword evidence="2" id="KW-1185">Reference proteome</keyword>
<accession>A0A2Y9C564</accession>
<comment type="caution">
    <text evidence="1">The sequence shown here is derived from an EMBL/GenBank/DDBJ whole genome shotgun (WGS) entry which is preliminary data.</text>
</comment>
<evidence type="ECO:0000313" key="2">
    <source>
        <dbReference type="Proteomes" id="UP000245845"/>
    </source>
</evidence>
<dbReference type="InterPro" id="IPR027304">
    <property type="entry name" value="Trigger_fact/SurA_dom_sf"/>
</dbReference>
<gene>
    <name evidence="1" type="ORF">A8806_10610</name>
</gene>